<sequence>MKWIRREFLPGIGFGLWVRIKSQNHCHGAENCQIKDIYLHFPKDA</sequence>
<gene>
    <name evidence="1" type="ORF">CIPAW_02G179900</name>
</gene>
<dbReference type="Proteomes" id="UP000811609">
    <property type="component" value="Chromosome 2"/>
</dbReference>
<reference evidence="1" key="1">
    <citation type="submission" date="2020-12" db="EMBL/GenBank/DDBJ databases">
        <title>WGS assembly of Carya illinoinensis cv. Pawnee.</title>
        <authorList>
            <person name="Platts A."/>
            <person name="Shu S."/>
            <person name="Wright S."/>
            <person name="Barry K."/>
            <person name="Edger P."/>
            <person name="Pires J.C."/>
            <person name="Schmutz J."/>
        </authorList>
    </citation>
    <scope>NUCLEOTIDE SEQUENCE</scope>
    <source>
        <tissue evidence="1">Leaf</tissue>
    </source>
</reference>
<keyword evidence="2" id="KW-1185">Reference proteome</keyword>
<dbReference type="AlphaFoldDB" id="A0A8T1RGG3"/>
<evidence type="ECO:0000313" key="2">
    <source>
        <dbReference type="Proteomes" id="UP000811609"/>
    </source>
</evidence>
<organism evidence="1 2">
    <name type="scientific">Carya illinoinensis</name>
    <name type="common">Pecan</name>
    <dbReference type="NCBI Taxonomy" id="32201"/>
    <lineage>
        <taxon>Eukaryota</taxon>
        <taxon>Viridiplantae</taxon>
        <taxon>Streptophyta</taxon>
        <taxon>Embryophyta</taxon>
        <taxon>Tracheophyta</taxon>
        <taxon>Spermatophyta</taxon>
        <taxon>Magnoliopsida</taxon>
        <taxon>eudicotyledons</taxon>
        <taxon>Gunneridae</taxon>
        <taxon>Pentapetalae</taxon>
        <taxon>rosids</taxon>
        <taxon>fabids</taxon>
        <taxon>Fagales</taxon>
        <taxon>Juglandaceae</taxon>
        <taxon>Carya</taxon>
    </lineage>
</organism>
<proteinExistence type="predicted"/>
<dbReference type="EMBL" id="CM031810">
    <property type="protein sequence ID" value="KAG6665724.1"/>
    <property type="molecule type" value="Genomic_DNA"/>
</dbReference>
<evidence type="ECO:0000313" key="1">
    <source>
        <dbReference type="EMBL" id="KAG6665724.1"/>
    </source>
</evidence>
<accession>A0A8T1RGG3</accession>
<comment type="caution">
    <text evidence="1">The sequence shown here is derived from an EMBL/GenBank/DDBJ whole genome shotgun (WGS) entry which is preliminary data.</text>
</comment>
<name>A0A8T1RGG3_CARIL</name>
<protein>
    <submittedName>
        <fullName evidence="1">Uncharacterized protein</fullName>
    </submittedName>
</protein>